<comment type="caution">
    <text evidence="8">The sequence shown here is derived from an EMBL/GenBank/DDBJ whole genome shotgun (WGS) entry which is preliminary data.</text>
</comment>
<dbReference type="Gene3D" id="3.90.1150.10">
    <property type="entry name" value="Aspartate Aminotransferase, domain 1"/>
    <property type="match status" value="1"/>
</dbReference>
<comment type="pathway">
    <text evidence="2">Amino-acid biosynthesis; L-cysteine biosynthesis; L-cysteine from L-homocysteine and L-serine: step 2/2.</text>
</comment>
<dbReference type="Pfam" id="PF01053">
    <property type="entry name" value="Cys_Met_Meta_PP"/>
    <property type="match status" value="1"/>
</dbReference>
<evidence type="ECO:0000256" key="6">
    <source>
        <dbReference type="ARBA" id="ARBA00029853"/>
    </source>
</evidence>
<dbReference type="InterPro" id="IPR000277">
    <property type="entry name" value="Cys/Met-Metab_PyrdxlP-dep_enz"/>
</dbReference>
<proteinExistence type="inferred from homology"/>
<evidence type="ECO:0000313" key="9">
    <source>
        <dbReference type="Proteomes" id="UP001152795"/>
    </source>
</evidence>
<evidence type="ECO:0000313" key="8">
    <source>
        <dbReference type="EMBL" id="CAB4024205.1"/>
    </source>
</evidence>
<dbReference type="PANTHER" id="PTHR11808:SF15">
    <property type="entry name" value="CYSTATHIONINE GAMMA-LYASE"/>
    <property type="match status" value="1"/>
</dbReference>
<comment type="similarity">
    <text evidence="7">Belongs to the trans-sulfuration enzymes family.</text>
</comment>
<dbReference type="EC" id="4.4.1.1" evidence="3"/>
<name>A0A7D9J874_PARCT</name>
<sequence length="175" mass="19650">MGGVPGPFSCYLALRGVKTLHLRMREHEKNAFEVAKFLNSSPHVERVIYPGFESHPQHELAKKQMSGFGGMITFFINGNLETAKKFFRNTKLFTLAESLGGYESLAEHPALMTHASVPPDQRVVLGISDTLQLATTIPNYLSMEKESIQKRALRIIHPDSSYIEALKQAKLETYD</sequence>
<dbReference type="SUPFAM" id="SSF53383">
    <property type="entry name" value="PLP-dependent transferases"/>
    <property type="match status" value="1"/>
</dbReference>
<evidence type="ECO:0000256" key="7">
    <source>
        <dbReference type="RuleBase" id="RU362118"/>
    </source>
</evidence>
<dbReference type="AlphaFoldDB" id="A0A7D9J874"/>
<gene>
    <name evidence="8" type="ORF">PACLA_8A009776</name>
</gene>
<dbReference type="Proteomes" id="UP001152795">
    <property type="component" value="Unassembled WGS sequence"/>
</dbReference>
<evidence type="ECO:0000256" key="5">
    <source>
        <dbReference type="ARBA" id="ARBA00023192"/>
    </source>
</evidence>
<keyword evidence="4 7" id="KW-0663">Pyridoxal phosphate</keyword>
<dbReference type="GO" id="GO:0019343">
    <property type="term" value="P:cysteine biosynthetic process via cystathionine"/>
    <property type="evidence" value="ECO:0007669"/>
    <property type="project" value="TreeGrafter"/>
</dbReference>
<dbReference type="InterPro" id="IPR015424">
    <property type="entry name" value="PyrdxlP-dep_Trfase"/>
</dbReference>
<reference evidence="8" key="1">
    <citation type="submission" date="2020-04" db="EMBL/GenBank/DDBJ databases">
        <authorList>
            <person name="Alioto T."/>
            <person name="Alioto T."/>
            <person name="Gomez Garrido J."/>
        </authorList>
    </citation>
    <scope>NUCLEOTIDE SEQUENCE</scope>
    <source>
        <strain evidence="8">A484AB</strain>
    </source>
</reference>
<keyword evidence="5" id="KW-0198">Cysteine biosynthesis</keyword>
<dbReference type="GO" id="GO:0019346">
    <property type="term" value="P:transsulfuration"/>
    <property type="evidence" value="ECO:0007669"/>
    <property type="project" value="InterPro"/>
</dbReference>
<accession>A0A7D9J874</accession>
<protein>
    <recommendedName>
        <fullName evidence="3">cystathionine gamma-lyase</fullName>
        <ecNumber evidence="3">4.4.1.1</ecNumber>
    </recommendedName>
    <alternativeName>
        <fullName evidence="6">Gamma-cystathionase</fullName>
    </alternativeName>
</protein>
<dbReference type="GO" id="GO:0004123">
    <property type="term" value="F:cystathionine gamma-lyase activity"/>
    <property type="evidence" value="ECO:0007669"/>
    <property type="project" value="TreeGrafter"/>
</dbReference>
<dbReference type="EMBL" id="CACRXK020012896">
    <property type="protein sequence ID" value="CAB4024205.1"/>
    <property type="molecule type" value="Genomic_DNA"/>
</dbReference>
<dbReference type="GO" id="GO:0005737">
    <property type="term" value="C:cytoplasm"/>
    <property type="evidence" value="ECO:0007669"/>
    <property type="project" value="TreeGrafter"/>
</dbReference>
<comment type="cofactor">
    <cofactor evidence="1 7">
        <name>pyridoxal 5'-phosphate</name>
        <dbReference type="ChEBI" id="CHEBI:597326"/>
    </cofactor>
</comment>
<dbReference type="PANTHER" id="PTHR11808">
    <property type="entry name" value="TRANS-SULFURATION ENZYME FAMILY MEMBER"/>
    <property type="match status" value="1"/>
</dbReference>
<organism evidence="8 9">
    <name type="scientific">Paramuricea clavata</name>
    <name type="common">Red gorgonian</name>
    <name type="synonym">Violescent sea-whip</name>
    <dbReference type="NCBI Taxonomy" id="317549"/>
    <lineage>
        <taxon>Eukaryota</taxon>
        <taxon>Metazoa</taxon>
        <taxon>Cnidaria</taxon>
        <taxon>Anthozoa</taxon>
        <taxon>Octocorallia</taxon>
        <taxon>Malacalcyonacea</taxon>
        <taxon>Plexauridae</taxon>
        <taxon>Paramuricea</taxon>
    </lineage>
</organism>
<keyword evidence="9" id="KW-1185">Reference proteome</keyword>
<evidence type="ECO:0000256" key="1">
    <source>
        <dbReference type="ARBA" id="ARBA00001933"/>
    </source>
</evidence>
<dbReference type="InterPro" id="IPR015422">
    <property type="entry name" value="PyrdxlP-dep_Trfase_small"/>
</dbReference>
<evidence type="ECO:0000256" key="2">
    <source>
        <dbReference type="ARBA" id="ARBA00005038"/>
    </source>
</evidence>
<dbReference type="OrthoDB" id="3512640at2759"/>
<keyword evidence="5" id="KW-0028">Amino-acid biosynthesis</keyword>
<evidence type="ECO:0000256" key="4">
    <source>
        <dbReference type="ARBA" id="ARBA00022898"/>
    </source>
</evidence>
<evidence type="ECO:0000256" key="3">
    <source>
        <dbReference type="ARBA" id="ARBA00012085"/>
    </source>
</evidence>
<dbReference type="GO" id="GO:0030170">
    <property type="term" value="F:pyridoxal phosphate binding"/>
    <property type="evidence" value="ECO:0007669"/>
    <property type="project" value="InterPro"/>
</dbReference>